<proteinExistence type="inferred from homology"/>
<accession>A0A8D8S474</accession>
<dbReference type="EMBL" id="HBUF01196533">
    <property type="protein sequence ID" value="CAG6660238.1"/>
    <property type="molecule type" value="Transcribed_RNA"/>
</dbReference>
<feature type="domain" description="GATOR2 complex protein MIO zinc-ribbon like" evidence="4">
    <location>
        <begin position="729"/>
        <end position="800"/>
    </location>
</feature>
<evidence type="ECO:0000256" key="1">
    <source>
        <dbReference type="ARBA" id="ARBA00009713"/>
    </source>
</evidence>
<dbReference type="SUPFAM" id="SSF50978">
    <property type="entry name" value="WD40 repeat-like"/>
    <property type="match status" value="1"/>
</dbReference>
<dbReference type="GO" id="GO:0034198">
    <property type="term" value="P:cellular response to amino acid starvation"/>
    <property type="evidence" value="ECO:0007669"/>
    <property type="project" value="TreeGrafter"/>
</dbReference>
<feature type="domain" description="GATOR2 complex protein MIO zinc-ribbon like" evidence="4">
    <location>
        <begin position="840"/>
        <end position="880"/>
    </location>
</feature>
<dbReference type="EMBL" id="HBUF01196531">
    <property type="protein sequence ID" value="CAG6660236.1"/>
    <property type="molecule type" value="Transcribed_RNA"/>
</dbReference>
<dbReference type="Pfam" id="PF21719">
    <property type="entry name" value="MIOS_a-sol"/>
    <property type="match status" value="1"/>
</dbReference>
<dbReference type="InterPro" id="IPR049092">
    <property type="entry name" value="MIOS_a-sol"/>
</dbReference>
<dbReference type="EMBL" id="HBUF01549188">
    <property type="protein sequence ID" value="CAG6758256.1"/>
    <property type="molecule type" value="Transcribed_RNA"/>
</dbReference>
<dbReference type="EMBL" id="HBUF01387606">
    <property type="protein sequence ID" value="CAG6732689.1"/>
    <property type="molecule type" value="Transcribed_RNA"/>
</dbReference>
<dbReference type="InterPro" id="IPR036322">
    <property type="entry name" value="WD40_repeat_dom_sf"/>
</dbReference>
<evidence type="ECO:0000256" key="3">
    <source>
        <dbReference type="ARBA" id="ARBA00022737"/>
    </source>
</evidence>
<dbReference type="Pfam" id="PF17034">
    <property type="entry name" value="zinc_ribbon_16"/>
    <property type="match status" value="2"/>
</dbReference>
<dbReference type="InterPro" id="IPR031488">
    <property type="entry name" value="Zn_ribbon_mio"/>
</dbReference>
<dbReference type="AlphaFoldDB" id="A0A8D8S474"/>
<evidence type="ECO:0000259" key="5">
    <source>
        <dbReference type="Pfam" id="PF21719"/>
    </source>
</evidence>
<keyword evidence="2" id="KW-0853">WD repeat</keyword>
<dbReference type="GO" id="GO:0005737">
    <property type="term" value="C:cytoplasm"/>
    <property type="evidence" value="ECO:0007669"/>
    <property type="project" value="TreeGrafter"/>
</dbReference>
<dbReference type="InterPro" id="IPR037593">
    <property type="entry name" value="MIOS/Sea4"/>
</dbReference>
<dbReference type="EMBL" id="HBUF01196532">
    <property type="protein sequence ID" value="CAG6660237.1"/>
    <property type="molecule type" value="Transcribed_RNA"/>
</dbReference>
<protein>
    <submittedName>
        <fullName evidence="6">WD repeat-containing protein mio</fullName>
    </submittedName>
</protein>
<dbReference type="EMBL" id="HBUF01196534">
    <property type="protein sequence ID" value="CAG6660239.1"/>
    <property type="molecule type" value="Transcribed_RNA"/>
</dbReference>
<dbReference type="SMART" id="SM00320">
    <property type="entry name" value="WD40"/>
    <property type="match status" value="3"/>
</dbReference>
<keyword evidence="3" id="KW-0677">Repeat</keyword>
<comment type="similarity">
    <text evidence="1">Belongs to the WD repeat mio family.</text>
</comment>
<reference evidence="6" key="1">
    <citation type="submission" date="2021-05" db="EMBL/GenBank/DDBJ databases">
        <authorList>
            <person name="Alioto T."/>
            <person name="Alioto T."/>
            <person name="Gomez Garrido J."/>
        </authorList>
    </citation>
    <scope>NUCLEOTIDE SEQUENCE</scope>
</reference>
<dbReference type="EMBL" id="HBUF01138897">
    <property type="protein sequence ID" value="CAG6645854.1"/>
    <property type="molecule type" value="Transcribed_RNA"/>
</dbReference>
<dbReference type="PANTHER" id="PTHR16453:SF9">
    <property type="entry name" value="GATOR COMPLEX PROTEIN MIOS"/>
    <property type="match status" value="1"/>
</dbReference>
<dbReference type="InterPro" id="IPR015943">
    <property type="entry name" value="WD40/YVTN_repeat-like_dom_sf"/>
</dbReference>
<evidence type="ECO:0000259" key="4">
    <source>
        <dbReference type="Pfam" id="PF17034"/>
    </source>
</evidence>
<evidence type="ECO:0000313" key="6">
    <source>
        <dbReference type="EMBL" id="CAG6660236.1"/>
    </source>
</evidence>
<sequence length="899" mass="99615">MSNIRLEVQWSPVHPKKFITWGNEIFLYETCTSKQAKAPSVPISSSTYAHLLATNSYHHYVKCVDIYPHVEPADMLLALGQANGKVVLTTFGPSAYDALGLTGLELSPKHARQCNAVAWNPIDSNLLVSGLDKYRSDYSIQLWDTLKCPIHTRSYYSQISQNVKTGSIPSADNSARPIIELCLSEAIHSLGWVHYSSRTILVGSSNKYLKLLDLRVSETPKGVQSVTTKAVFGVAVAPFNDHHVASFVDNTIAIWDMRSFDKPLLGLAQKKHIIKINWCPTRHNLLGSLQRDSSAIHLHDVQQSVDEGEATVLERSVHPGPSNQLTSFSWHPKDESRLLTISIAGLLTDYCVVERMTLNWSPSFHIVWTHGRKTLKTISSKDKIYQDIEDISLKMFHRAKLYYGLLPDLGQNGNLAEDDSLKAVWKMLSYCRKLVDDGTIPNIADLKHPGIRTVFGLDRNTYMSKSECVKTQWTDVKSSVKVYSSLERDVALQLCGWKLDSETPLESVLEKLEVEEEYARAAALATFYLHLTRAIQLLNRGAGSNPRLSIVSMALAGYSAQSSGLWRQACLESKQQLTDPYLKAIFAFLTADGDNYDSILYEKCLNIEDRIGFACRFLSDSRLIDFLTKLTAEYMEEGKLNGLLLTGSCKEALPLLQKHLDNTGDVQTVSLIVVRSFPVALIHEDVILQDWVNSYRNLLDSWRLWVHRAKLDILLNASKPPPQQVFVSCNFCKKSISAYLQGMKKGGVGGGGGGGNKFNMSSAAAAKYSTSPNKHKITSCPHCRKPQPRCAVCLVNMGTSASHTCIPEPGAPGDTSDSLNLLYGRHSAARSRAGALVHLNEFGAWYTWCQICRHGGHAAHILAWFNEHTECPVSTCTCQCLALDAANQIGSITSPPISS</sequence>
<organism evidence="6">
    <name type="scientific">Cacopsylla melanoneura</name>
    <dbReference type="NCBI Taxonomy" id="428564"/>
    <lineage>
        <taxon>Eukaryota</taxon>
        <taxon>Metazoa</taxon>
        <taxon>Ecdysozoa</taxon>
        <taxon>Arthropoda</taxon>
        <taxon>Hexapoda</taxon>
        <taxon>Insecta</taxon>
        <taxon>Pterygota</taxon>
        <taxon>Neoptera</taxon>
        <taxon>Paraneoptera</taxon>
        <taxon>Hemiptera</taxon>
        <taxon>Sternorrhyncha</taxon>
        <taxon>Psylloidea</taxon>
        <taxon>Psyllidae</taxon>
        <taxon>Psyllinae</taxon>
        <taxon>Cacopsylla</taxon>
    </lineage>
</organism>
<dbReference type="EMBL" id="HBUF01549187">
    <property type="protein sequence ID" value="CAG6758255.1"/>
    <property type="molecule type" value="Transcribed_RNA"/>
</dbReference>
<dbReference type="EMBL" id="HBUF01387607">
    <property type="protein sequence ID" value="CAG6732690.1"/>
    <property type="molecule type" value="Transcribed_RNA"/>
</dbReference>
<dbReference type="Pfam" id="PF21720">
    <property type="entry name" value="MIOS_WD40"/>
    <property type="match status" value="1"/>
</dbReference>
<dbReference type="GO" id="GO:1904263">
    <property type="term" value="P:positive regulation of TORC1 signaling"/>
    <property type="evidence" value="ECO:0007669"/>
    <property type="project" value="TreeGrafter"/>
</dbReference>
<dbReference type="CDD" id="cd16691">
    <property type="entry name" value="mRING-H2-C3H3C2_Mio"/>
    <property type="match status" value="1"/>
</dbReference>
<dbReference type="InterPro" id="IPR001680">
    <property type="entry name" value="WD40_rpt"/>
</dbReference>
<evidence type="ECO:0000256" key="2">
    <source>
        <dbReference type="ARBA" id="ARBA00022574"/>
    </source>
</evidence>
<dbReference type="PANTHER" id="PTHR16453">
    <property type="entry name" value="WD40 DOMAIN-CONTAINING PROTEIN MIO FAMILY MEMBER"/>
    <property type="match status" value="1"/>
</dbReference>
<dbReference type="Gene3D" id="2.130.10.10">
    <property type="entry name" value="YVTN repeat-like/Quinoprotein amine dehydrogenase"/>
    <property type="match status" value="2"/>
</dbReference>
<name>A0A8D8S474_9HEMI</name>
<feature type="domain" description="MIOS-like alpha-solenoid" evidence="5">
    <location>
        <begin position="395"/>
        <end position="617"/>
    </location>
</feature>